<dbReference type="AlphaFoldDB" id="A0AAP0F2Q2"/>
<organism evidence="1 2">
    <name type="scientific">Stephania cephalantha</name>
    <dbReference type="NCBI Taxonomy" id="152367"/>
    <lineage>
        <taxon>Eukaryota</taxon>
        <taxon>Viridiplantae</taxon>
        <taxon>Streptophyta</taxon>
        <taxon>Embryophyta</taxon>
        <taxon>Tracheophyta</taxon>
        <taxon>Spermatophyta</taxon>
        <taxon>Magnoliopsida</taxon>
        <taxon>Ranunculales</taxon>
        <taxon>Menispermaceae</taxon>
        <taxon>Menispermoideae</taxon>
        <taxon>Cissampelideae</taxon>
        <taxon>Stephania</taxon>
    </lineage>
</organism>
<dbReference type="Proteomes" id="UP001419268">
    <property type="component" value="Unassembled WGS sequence"/>
</dbReference>
<evidence type="ECO:0000313" key="1">
    <source>
        <dbReference type="EMBL" id="KAK9101448.1"/>
    </source>
</evidence>
<proteinExistence type="predicted"/>
<dbReference type="EMBL" id="JBBNAG010000010">
    <property type="protein sequence ID" value="KAK9101448.1"/>
    <property type="molecule type" value="Genomic_DNA"/>
</dbReference>
<accession>A0AAP0F2Q2</accession>
<reference evidence="1 2" key="1">
    <citation type="submission" date="2024-01" db="EMBL/GenBank/DDBJ databases">
        <title>Genome assemblies of Stephania.</title>
        <authorList>
            <person name="Yang L."/>
        </authorList>
    </citation>
    <scope>NUCLEOTIDE SEQUENCE [LARGE SCALE GENOMIC DNA]</scope>
    <source>
        <strain evidence="1">JXDWG</strain>
        <tissue evidence="1">Leaf</tissue>
    </source>
</reference>
<sequence length="116" mass="13300">MATPTKPIDEEKLYYDAMGSAQSGRVYGLGSLAEKKRRYADPVLARPRTDGATFEFDALVRRLTHLRLSCRVNWECAWTLVRTPLVHHHHHRHHLGSIIAEVGMDPACSPQEERRR</sequence>
<keyword evidence="2" id="KW-1185">Reference proteome</keyword>
<name>A0AAP0F2Q2_9MAGN</name>
<gene>
    <name evidence="1" type="ORF">Scep_024878</name>
</gene>
<comment type="caution">
    <text evidence="1">The sequence shown here is derived from an EMBL/GenBank/DDBJ whole genome shotgun (WGS) entry which is preliminary data.</text>
</comment>
<evidence type="ECO:0000313" key="2">
    <source>
        <dbReference type="Proteomes" id="UP001419268"/>
    </source>
</evidence>
<protein>
    <submittedName>
        <fullName evidence="1">Uncharacterized protein</fullName>
    </submittedName>
</protein>